<sequence>MTKISTYQDLLNEQARLESSLAVTKTEITKEIAEWKEKLKPVGNVLNTVGKMTNRDTSNPLANLGIDLGVNFLLKKVLLRNAGWITRLLGPLLVRNYLTHEVNKPKNIFGKAVDWIKKKI</sequence>
<reference evidence="1 2" key="1">
    <citation type="submission" date="2017-02" db="EMBL/GenBank/DDBJ databases">
        <authorList>
            <person name="Peterson S.W."/>
        </authorList>
    </citation>
    <scope>NUCLEOTIDE SEQUENCE [LARGE SCALE GENOMIC DNA]</scope>
    <source>
        <strain evidence="1 2">DSM 22335</strain>
    </source>
</reference>
<organism evidence="1 2">
    <name type="scientific">Sediminibacterium ginsengisoli</name>
    <dbReference type="NCBI Taxonomy" id="413434"/>
    <lineage>
        <taxon>Bacteria</taxon>
        <taxon>Pseudomonadati</taxon>
        <taxon>Bacteroidota</taxon>
        <taxon>Chitinophagia</taxon>
        <taxon>Chitinophagales</taxon>
        <taxon>Chitinophagaceae</taxon>
        <taxon>Sediminibacterium</taxon>
    </lineage>
</organism>
<dbReference type="OrthoDB" id="673259at2"/>
<protein>
    <submittedName>
        <fullName evidence="1">Uncharacterized protein</fullName>
    </submittedName>
</protein>
<dbReference type="RefSeq" id="WP_078831869.1">
    <property type="nucleotide sequence ID" value="NZ_FUWH01000007.1"/>
</dbReference>
<proteinExistence type="predicted"/>
<dbReference type="STRING" id="413434.SAMN04488132_10793"/>
<name>A0A1T4Q1J5_9BACT</name>
<gene>
    <name evidence="1" type="ORF">SAMN04488132_10793</name>
</gene>
<dbReference type="EMBL" id="FUWH01000007">
    <property type="protein sequence ID" value="SJZ97632.1"/>
    <property type="molecule type" value="Genomic_DNA"/>
</dbReference>
<dbReference type="Proteomes" id="UP000190888">
    <property type="component" value="Unassembled WGS sequence"/>
</dbReference>
<dbReference type="AlphaFoldDB" id="A0A1T4Q1J5"/>
<evidence type="ECO:0000313" key="1">
    <source>
        <dbReference type="EMBL" id="SJZ97632.1"/>
    </source>
</evidence>
<accession>A0A1T4Q1J5</accession>
<evidence type="ECO:0000313" key="2">
    <source>
        <dbReference type="Proteomes" id="UP000190888"/>
    </source>
</evidence>
<keyword evidence="2" id="KW-1185">Reference proteome</keyword>